<dbReference type="Proteomes" id="UP000237771">
    <property type="component" value="Unassembled WGS sequence"/>
</dbReference>
<dbReference type="OrthoDB" id="1356743at2"/>
<dbReference type="EMBL" id="PVUB01000006">
    <property type="protein sequence ID" value="PRZ22803.1"/>
    <property type="molecule type" value="Genomic_DNA"/>
</dbReference>
<name>A0A1M5RNM8_9FLAO</name>
<dbReference type="AlphaFoldDB" id="A0A1M5RNM8"/>
<evidence type="ECO:0000313" key="2">
    <source>
        <dbReference type="EMBL" id="SHH27957.1"/>
    </source>
</evidence>
<reference evidence="1 4" key="3">
    <citation type="submission" date="2018-03" db="EMBL/GenBank/DDBJ databases">
        <title>Genomic Encyclopedia of Archaeal and Bacterial Type Strains, Phase II (KMG-II): from individual species to whole genera.</title>
        <authorList>
            <person name="Goeker M."/>
        </authorList>
    </citation>
    <scope>NUCLEOTIDE SEQUENCE [LARGE SCALE GENOMIC DNA]</scope>
    <source>
        <strain evidence="1 4">DSM 17797</strain>
    </source>
</reference>
<dbReference type="EMBL" id="FQWO01000010">
    <property type="protein sequence ID" value="SHH27957.1"/>
    <property type="molecule type" value="Genomic_DNA"/>
</dbReference>
<protein>
    <submittedName>
        <fullName evidence="2">Uncharacterized protein</fullName>
    </submittedName>
</protein>
<evidence type="ECO:0000313" key="3">
    <source>
        <dbReference type="Proteomes" id="UP000184384"/>
    </source>
</evidence>
<dbReference type="STRING" id="280093.SAMN05443373_11071"/>
<organism evidence="2 3">
    <name type="scientific">Flavobacterium granuli</name>
    <dbReference type="NCBI Taxonomy" id="280093"/>
    <lineage>
        <taxon>Bacteria</taxon>
        <taxon>Pseudomonadati</taxon>
        <taxon>Bacteroidota</taxon>
        <taxon>Flavobacteriia</taxon>
        <taxon>Flavobacteriales</taxon>
        <taxon>Flavobacteriaceae</taxon>
        <taxon>Flavobacterium</taxon>
    </lineage>
</organism>
<dbReference type="RefSeq" id="WP_072944976.1">
    <property type="nucleotide sequence ID" value="NZ_FQWO01000010.1"/>
</dbReference>
<reference evidence="2" key="1">
    <citation type="submission" date="2016-11" db="EMBL/GenBank/DDBJ databases">
        <authorList>
            <person name="Jaros S."/>
            <person name="Januszkiewicz K."/>
            <person name="Wedrychowicz H."/>
        </authorList>
    </citation>
    <scope>NUCLEOTIDE SEQUENCE [LARGE SCALE GENOMIC DNA]</scope>
    <source>
        <strain evidence="2">DSM 19729</strain>
    </source>
</reference>
<proteinExistence type="predicted"/>
<evidence type="ECO:0000313" key="1">
    <source>
        <dbReference type="EMBL" id="PRZ22803.1"/>
    </source>
</evidence>
<sequence length="145" mass="16518">MKKPTLEELPEAVVALYGKIEALETVLKQNSYSSGYNVKFKNDLTGGKCSSSFNKSDLAQFFYILMDENILFFDRESEQNNRSKMQQFIQDNFTYAGDSGSQVGIHTISKQFSESKGFTYGAKQLKFLNKLIKILKRRKGIVACR</sequence>
<keyword evidence="4" id="KW-1185">Reference proteome</keyword>
<accession>A0A1M5RNM8</accession>
<evidence type="ECO:0000313" key="4">
    <source>
        <dbReference type="Proteomes" id="UP000237771"/>
    </source>
</evidence>
<dbReference type="Proteomes" id="UP000184384">
    <property type="component" value="Unassembled WGS sequence"/>
</dbReference>
<reference evidence="3" key="2">
    <citation type="submission" date="2016-11" db="EMBL/GenBank/DDBJ databases">
        <authorList>
            <person name="Varghese N."/>
            <person name="Submissions S."/>
        </authorList>
    </citation>
    <scope>NUCLEOTIDE SEQUENCE [LARGE SCALE GENOMIC DNA]</scope>
    <source>
        <strain evidence="3">DSM 19729</strain>
    </source>
</reference>
<gene>
    <name evidence="1" type="ORF">BC624_10651</name>
    <name evidence="2" type="ORF">SAMN05443373_11071</name>
</gene>